<dbReference type="Proteomes" id="UP000433483">
    <property type="component" value="Unassembled WGS sequence"/>
</dbReference>
<dbReference type="Proteomes" id="UP000440732">
    <property type="component" value="Unassembled WGS sequence"/>
</dbReference>
<evidence type="ECO:0000313" key="5">
    <source>
        <dbReference type="EMBL" id="KAE9180925.1"/>
    </source>
</evidence>
<comment type="caution">
    <text evidence="4">The sequence shown here is derived from an EMBL/GenBank/DDBJ whole genome shotgun (WGS) entry which is preliminary data.</text>
</comment>
<evidence type="ECO:0000313" key="2">
    <source>
        <dbReference type="EMBL" id="KAE9076677.1"/>
    </source>
</evidence>
<evidence type="ECO:0000313" key="9">
    <source>
        <dbReference type="Proteomes" id="UP000433483"/>
    </source>
</evidence>
<dbReference type="EMBL" id="QXFZ01001898">
    <property type="protein sequence ID" value="KAE9083422.1"/>
    <property type="molecule type" value="Genomic_DNA"/>
</dbReference>
<evidence type="ECO:0000313" key="10">
    <source>
        <dbReference type="Proteomes" id="UP000437068"/>
    </source>
</evidence>
<evidence type="ECO:0000313" key="6">
    <source>
        <dbReference type="EMBL" id="KAE9193388.1"/>
    </source>
</evidence>
<dbReference type="EMBL" id="QXGA01004056">
    <property type="protein sequence ID" value="KAE9076677.1"/>
    <property type="molecule type" value="Genomic_DNA"/>
</dbReference>
<dbReference type="Proteomes" id="UP000429523">
    <property type="component" value="Unassembled WGS sequence"/>
</dbReference>
<gene>
    <name evidence="7" type="ORF">PF001_g21675</name>
    <name evidence="6" type="ORF">PF002_g23924</name>
    <name evidence="5" type="ORF">PF004_g24700</name>
    <name evidence="4" type="ORF">PF005_g27483</name>
    <name evidence="2" type="ORF">PF006_g28076</name>
    <name evidence="3" type="ORF">PF007_g21905</name>
    <name evidence="1" type="ORF">PF009_g26613</name>
</gene>
<name>A0A6A3VZN4_9STRA</name>
<dbReference type="Proteomes" id="UP000476176">
    <property type="component" value="Unassembled WGS sequence"/>
</dbReference>
<dbReference type="Proteomes" id="UP000437068">
    <property type="component" value="Unassembled WGS sequence"/>
</dbReference>
<dbReference type="Proteomes" id="UP000441208">
    <property type="component" value="Unassembled WGS sequence"/>
</dbReference>
<evidence type="ECO:0000313" key="7">
    <source>
        <dbReference type="EMBL" id="KAE9285939.1"/>
    </source>
</evidence>
<evidence type="ECO:0000313" key="14">
    <source>
        <dbReference type="Proteomes" id="UP000476176"/>
    </source>
</evidence>
<evidence type="ECO:0000313" key="3">
    <source>
        <dbReference type="EMBL" id="KAE9083422.1"/>
    </source>
</evidence>
<evidence type="ECO:0000313" key="12">
    <source>
        <dbReference type="Proteomes" id="UP000440732"/>
    </source>
</evidence>
<dbReference type="AlphaFoldDB" id="A0A6A3VZN4"/>
<accession>A0A6A3VZN4</accession>
<evidence type="ECO:0000313" key="1">
    <source>
        <dbReference type="EMBL" id="KAE8923129.1"/>
    </source>
</evidence>
<keyword evidence="9" id="KW-1185">Reference proteome</keyword>
<evidence type="ECO:0000313" key="13">
    <source>
        <dbReference type="Proteomes" id="UP000441208"/>
    </source>
</evidence>
<proteinExistence type="predicted"/>
<evidence type="ECO:0000313" key="4">
    <source>
        <dbReference type="EMBL" id="KAE9170656.1"/>
    </source>
</evidence>
<evidence type="ECO:0000313" key="11">
    <source>
        <dbReference type="Proteomes" id="UP000440367"/>
    </source>
</evidence>
<sequence>MCLARCLLAVPSFFTGARRHHFRRLRDTSSYDMCSVFESQMQRVLAHTVDDTGLV</sequence>
<evidence type="ECO:0000313" key="8">
    <source>
        <dbReference type="Proteomes" id="UP000429523"/>
    </source>
</evidence>
<dbReference type="Proteomes" id="UP000440367">
    <property type="component" value="Unassembled WGS sequence"/>
</dbReference>
<organism evidence="4 9">
    <name type="scientific">Phytophthora fragariae</name>
    <dbReference type="NCBI Taxonomy" id="53985"/>
    <lineage>
        <taxon>Eukaryota</taxon>
        <taxon>Sar</taxon>
        <taxon>Stramenopiles</taxon>
        <taxon>Oomycota</taxon>
        <taxon>Peronosporomycetes</taxon>
        <taxon>Peronosporales</taxon>
        <taxon>Peronosporaceae</taxon>
        <taxon>Phytophthora</taxon>
    </lineage>
</organism>
<dbReference type="EMBL" id="QXGC01002867">
    <property type="protein sequence ID" value="KAE9180925.1"/>
    <property type="molecule type" value="Genomic_DNA"/>
</dbReference>
<protein>
    <submittedName>
        <fullName evidence="4">Uncharacterized protein</fullName>
    </submittedName>
</protein>
<dbReference type="EMBL" id="QXGE01002001">
    <property type="protein sequence ID" value="KAE9285939.1"/>
    <property type="molecule type" value="Genomic_DNA"/>
</dbReference>
<dbReference type="EMBL" id="QXGB01003461">
    <property type="protein sequence ID" value="KAE9170656.1"/>
    <property type="molecule type" value="Genomic_DNA"/>
</dbReference>
<reference evidence="8 9" key="1">
    <citation type="submission" date="2018-08" db="EMBL/GenBank/DDBJ databases">
        <title>Genomic investigation of the strawberry pathogen Phytophthora fragariae indicates pathogenicity is determined by transcriptional variation in three key races.</title>
        <authorList>
            <person name="Adams T.M."/>
            <person name="Armitage A.D."/>
            <person name="Sobczyk M.K."/>
            <person name="Bates H.J."/>
            <person name="Dunwell J.M."/>
            <person name="Nellist C.F."/>
            <person name="Harrison R.J."/>
        </authorList>
    </citation>
    <scope>NUCLEOTIDE SEQUENCE [LARGE SCALE GENOMIC DNA]</scope>
    <source>
        <strain evidence="7 10">A4</strain>
        <strain evidence="6 11">BC-1</strain>
        <strain evidence="5 14">BC-23</strain>
        <strain evidence="4 9">NOV-27</strain>
        <strain evidence="2 12">NOV-5</strain>
        <strain evidence="3 13">NOV-71</strain>
        <strain evidence="1 8">NOV-9</strain>
    </source>
</reference>
<dbReference type="EMBL" id="QXGF01002868">
    <property type="protein sequence ID" value="KAE8923129.1"/>
    <property type="molecule type" value="Genomic_DNA"/>
</dbReference>
<dbReference type="EMBL" id="QXGD01002117">
    <property type="protein sequence ID" value="KAE9193388.1"/>
    <property type="molecule type" value="Genomic_DNA"/>
</dbReference>